<name>A0A7Y9XB53_9ACTN</name>
<evidence type="ECO:0000256" key="1">
    <source>
        <dbReference type="SAM" id="Phobius"/>
    </source>
</evidence>
<accession>A0A7Y9XB53</accession>
<keyword evidence="1" id="KW-0472">Membrane</keyword>
<dbReference type="AlphaFoldDB" id="A0A7Y9XB53"/>
<dbReference type="Proteomes" id="UP000584931">
    <property type="component" value="Unassembled WGS sequence"/>
</dbReference>
<reference evidence="2 3" key="1">
    <citation type="submission" date="2020-07" db="EMBL/GenBank/DDBJ databases">
        <title>Sequencing the genomes of 1000 actinobacteria strains.</title>
        <authorList>
            <person name="Klenk H.-P."/>
        </authorList>
    </citation>
    <scope>NUCLEOTIDE SEQUENCE [LARGE SCALE GENOMIC DNA]</scope>
    <source>
        <strain evidence="2 3">DSM 45278</strain>
    </source>
</reference>
<sequence>MSGMKGLFVIVAIMVGFIGALAVVATSLAS</sequence>
<dbReference type="EMBL" id="JACCHL010000001">
    <property type="protein sequence ID" value="NYH52556.1"/>
    <property type="molecule type" value="Genomic_DNA"/>
</dbReference>
<proteinExistence type="predicted"/>
<protein>
    <submittedName>
        <fullName evidence="2">Uncharacterized protein</fullName>
    </submittedName>
</protein>
<gene>
    <name evidence="2" type="ORF">HNR06_002145</name>
</gene>
<organism evidence="2 3">
    <name type="scientific">Nocardiopsis sinuspersici</name>
    <dbReference type="NCBI Taxonomy" id="501010"/>
    <lineage>
        <taxon>Bacteria</taxon>
        <taxon>Bacillati</taxon>
        <taxon>Actinomycetota</taxon>
        <taxon>Actinomycetes</taxon>
        <taxon>Streptosporangiales</taxon>
        <taxon>Nocardiopsidaceae</taxon>
        <taxon>Nocardiopsis</taxon>
    </lineage>
</organism>
<comment type="caution">
    <text evidence="2">The sequence shown here is derived from an EMBL/GenBank/DDBJ whole genome shotgun (WGS) entry which is preliminary data.</text>
</comment>
<evidence type="ECO:0000313" key="2">
    <source>
        <dbReference type="EMBL" id="NYH52556.1"/>
    </source>
</evidence>
<feature type="transmembrane region" description="Helical" evidence="1">
    <location>
        <begin position="7"/>
        <end position="29"/>
    </location>
</feature>
<keyword evidence="1" id="KW-1133">Transmembrane helix</keyword>
<evidence type="ECO:0000313" key="3">
    <source>
        <dbReference type="Proteomes" id="UP000584931"/>
    </source>
</evidence>
<keyword evidence="1" id="KW-0812">Transmembrane</keyword>